<proteinExistence type="predicted"/>
<feature type="region of interest" description="Disordered" evidence="1">
    <location>
        <begin position="121"/>
        <end position="172"/>
    </location>
</feature>
<dbReference type="EMBL" id="SRLO01001139">
    <property type="protein sequence ID" value="TNN41046.1"/>
    <property type="molecule type" value="Genomic_DNA"/>
</dbReference>
<feature type="region of interest" description="Disordered" evidence="1">
    <location>
        <begin position="184"/>
        <end position="212"/>
    </location>
</feature>
<name>A0A4Z2FIL9_9TELE</name>
<accession>A0A4Z2FIL9</accession>
<feature type="compositionally biased region" description="Basic and acidic residues" evidence="1">
    <location>
        <begin position="1"/>
        <end position="11"/>
    </location>
</feature>
<evidence type="ECO:0000313" key="3">
    <source>
        <dbReference type="Proteomes" id="UP000314294"/>
    </source>
</evidence>
<comment type="caution">
    <text evidence="2">The sequence shown here is derived from an EMBL/GenBank/DDBJ whole genome shotgun (WGS) entry which is preliminary data.</text>
</comment>
<reference evidence="2 3" key="1">
    <citation type="submission" date="2019-03" db="EMBL/GenBank/DDBJ databases">
        <title>First draft genome of Liparis tanakae, snailfish: a comprehensive survey of snailfish specific genes.</title>
        <authorList>
            <person name="Kim W."/>
            <person name="Song I."/>
            <person name="Jeong J.-H."/>
            <person name="Kim D."/>
            <person name="Kim S."/>
            <person name="Ryu S."/>
            <person name="Song J.Y."/>
            <person name="Lee S.K."/>
        </authorList>
    </citation>
    <scope>NUCLEOTIDE SEQUENCE [LARGE SCALE GENOMIC DNA]</scope>
    <source>
        <tissue evidence="2">Muscle</tissue>
    </source>
</reference>
<feature type="compositionally biased region" description="Basic residues" evidence="1">
    <location>
        <begin position="45"/>
        <end position="56"/>
    </location>
</feature>
<feature type="region of interest" description="Disordered" evidence="1">
    <location>
        <begin position="1"/>
        <end position="91"/>
    </location>
</feature>
<feature type="compositionally biased region" description="Basic residues" evidence="1">
    <location>
        <begin position="20"/>
        <end position="31"/>
    </location>
</feature>
<dbReference type="AlphaFoldDB" id="A0A4Z2FIL9"/>
<dbReference type="Proteomes" id="UP000314294">
    <property type="component" value="Unassembled WGS sequence"/>
</dbReference>
<organism evidence="2 3">
    <name type="scientific">Liparis tanakae</name>
    <name type="common">Tanaka's snailfish</name>
    <dbReference type="NCBI Taxonomy" id="230148"/>
    <lineage>
        <taxon>Eukaryota</taxon>
        <taxon>Metazoa</taxon>
        <taxon>Chordata</taxon>
        <taxon>Craniata</taxon>
        <taxon>Vertebrata</taxon>
        <taxon>Euteleostomi</taxon>
        <taxon>Actinopterygii</taxon>
        <taxon>Neopterygii</taxon>
        <taxon>Teleostei</taxon>
        <taxon>Neoteleostei</taxon>
        <taxon>Acanthomorphata</taxon>
        <taxon>Eupercaria</taxon>
        <taxon>Perciformes</taxon>
        <taxon>Cottioidei</taxon>
        <taxon>Cottales</taxon>
        <taxon>Liparidae</taxon>
        <taxon>Liparis</taxon>
    </lineage>
</organism>
<gene>
    <name evidence="2" type="ORF">EYF80_048783</name>
</gene>
<feature type="compositionally biased region" description="Polar residues" evidence="1">
    <location>
        <begin position="157"/>
        <end position="167"/>
    </location>
</feature>
<protein>
    <submittedName>
        <fullName evidence="2">Uncharacterized protein</fullName>
    </submittedName>
</protein>
<evidence type="ECO:0000313" key="2">
    <source>
        <dbReference type="EMBL" id="TNN41046.1"/>
    </source>
</evidence>
<feature type="compositionally biased region" description="Basic and acidic residues" evidence="1">
    <location>
        <begin position="197"/>
        <end position="212"/>
    </location>
</feature>
<sequence>MGGVNREERHPSRPPARCNGARRRYSPRRRSTGTATRGPAEPARRPARSASQRHIHTSGNAHAEPGSQSFRPHKGGERSPRHAPPRPGDDDRGLTICWLMVLLASRIYYGLSRAVSPSLLSSLTPESSDNHRQPEKEGVRIKRKKRDEETLKESDVHTNITQQPLQRSSPILLYPPLSSSFYPALRSGGEGAVTNGRPRDESSRVEPREKPT</sequence>
<evidence type="ECO:0000256" key="1">
    <source>
        <dbReference type="SAM" id="MobiDB-lite"/>
    </source>
</evidence>
<keyword evidence="3" id="KW-1185">Reference proteome</keyword>
<feature type="compositionally biased region" description="Basic and acidic residues" evidence="1">
    <location>
        <begin position="128"/>
        <end position="156"/>
    </location>
</feature>